<dbReference type="GO" id="GO:0005886">
    <property type="term" value="C:plasma membrane"/>
    <property type="evidence" value="ECO:0007669"/>
    <property type="project" value="UniProtKB-SubCell"/>
</dbReference>
<evidence type="ECO:0000256" key="2">
    <source>
        <dbReference type="ARBA" id="ARBA00022475"/>
    </source>
</evidence>
<evidence type="ECO:0000256" key="7">
    <source>
        <dbReference type="PIRSR" id="PIRSR005091-2"/>
    </source>
</evidence>
<feature type="binding site" evidence="8">
    <location>
        <position position="316"/>
    </location>
    <ligand>
        <name>Mn(2+)</name>
        <dbReference type="ChEBI" id="CHEBI:29035"/>
    </ligand>
</feature>
<feature type="transmembrane region" description="Helical" evidence="9">
    <location>
        <begin position="86"/>
        <end position="106"/>
    </location>
</feature>
<dbReference type="Gene3D" id="3.40.720.10">
    <property type="entry name" value="Alkaline Phosphatase, subunit A"/>
    <property type="match status" value="1"/>
</dbReference>
<feature type="transmembrane region" description="Helical" evidence="9">
    <location>
        <begin position="56"/>
        <end position="74"/>
    </location>
</feature>
<dbReference type="PANTHER" id="PTHR47371:SF3">
    <property type="entry name" value="PHOSPHOGLYCEROL TRANSFERASE I"/>
    <property type="match status" value="1"/>
</dbReference>
<dbReference type="GO" id="GO:0046872">
    <property type="term" value="F:metal ion binding"/>
    <property type="evidence" value="ECO:0007669"/>
    <property type="project" value="UniProtKB-KW"/>
</dbReference>
<feature type="transmembrane region" description="Helical" evidence="9">
    <location>
        <begin position="12"/>
        <end position="30"/>
    </location>
</feature>
<feature type="binding site" evidence="8">
    <location>
        <position position="276"/>
    </location>
    <ligand>
        <name>Mn(2+)</name>
        <dbReference type="ChEBI" id="CHEBI:29035"/>
    </ligand>
</feature>
<dbReference type="Pfam" id="PF00884">
    <property type="entry name" value="Sulfatase"/>
    <property type="match status" value="1"/>
</dbReference>
<evidence type="ECO:0000256" key="4">
    <source>
        <dbReference type="ARBA" id="ARBA00022989"/>
    </source>
</evidence>
<dbReference type="PANTHER" id="PTHR47371">
    <property type="entry name" value="LIPOTEICHOIC ACID SYNTHASE"/>
    <property type="match status" value="1"/>
</dbReference>
<feature type="binding site" evidence="8">
    <location>
        <position position="486"/>
    </location>
    <ligand>
        <name>Mn(2+)</name>
        <dbReference type="ChEBI" id="CHEBI:29035"/>
    </ligand>
</feature>
<feature type="transmembrane region" description="Helical" evidence="9">
    <location>
        <begin position="174"/>
        <end position="192"/>
    </location>
</feature>
<feature type="transmembrane region" description="Helical" evidence="9">
    <location>
        <begin position="136"/>
        <end position="154"/>
    </location>
</feature>
<keyword evidence="5 9" id="KW-0472">Membrane</keyword>
<keyword evidence="7" id="KW-0479">Metal-binding</keyword>
<dbReference type="PIRSF" id="PIRSF005091">
    <property type="entry name" value="Mmb_sulf_HI1246"/>
    <property type="match status" value="1"/>
</dbReference>
<keyword evidence="7" id="KW-0464">Manganese</keyword>
<gene>
    <name evidence="11" type="ORF">Mucpa_6090</name>
</gene>
<dbReference type="SUPFAM" id="SSF53649">
    <property type="entry name" value="Alkaline phosphatase-like"/>
    <property type="match status" value="1"/>
</dbReference>
<keyword evidence="12" id="KW-1185">Reference proteome</keyword>
<dbReference type="RefSeq" id="WP_008511682.1">
    <property type="nucleotide sequence ID" value="NZ_CM001403.1"/>
</dbReference>
<dbReference type="HOGENOM" id="CLU_014653_3_1_10"/>
<comment type="subcellular location">
    <subcellularLocation>
        <location evidence="1">Cell membrane</location>
        <topology evidence="1">Multi-pass membrane protein</topology>
    </subcellularLocation>
</comment>
<dbReference type="EMBL" id="CM001403">
    <property type="protein sequence ID" value="EHQ30148.1"/>
    <property type="molecule type" value="Genomic_DNA"/>
</dbReference>
<evidence type="ECO:0000313" key="11">
    <source>
        <dbReference type="EMBL" id="EHQ30148.1"/>
    </source>
</evidence>
<evidence type="ECO:0000313" key="12">
    <source>
        <dbReference type="Proteomes" id="UP000002774"/>
    </source>
</evidence>
<dbReference type="InterPro" id="IPR000917">
    <property type="entry name" value="Sulfatase_N"/>
</dbReference>
<evidence type="ECO:0000259" key="10">
    <source>
        <dbReference type="Pfam" id="PF00884"/>
    </source>
</evidence>
<feature type="binding site" evidence="7">
    <location>
        <position position="431"/>
    </location>
    <ligand>
        <name>substrate</name>
    </ligand>
</feature>
<dbReference type="Proteomes" id="UP000002774">
    <property type="component" value="Chromosome"/>
</dbReference>
<dbReference type="InterPro" id="IPR012160">
    <property type="entry name" value="LtaS-like"/>
</dbReference>
<evidence type="ECO:0000256" key="1">
    <source>
        <dbReference type="ARBA" id="ARBA00004651"/>
    </source>
</evidence>
<dbReference type="InterPro" id="IPR017850">
    <property type="entry name" value="Alkaline_phosphatase_core_sf"/>
</dbReference>
<evidence type="ECO:0000256" key="9">
    <source>
        <dbReference type="SAM" id="Phobius"/>
    </source>
</evidence>
<keyword evidence="2" id="KW-1003">Cell membrane</keyword>
<protein>
    <submittedName>
        <fullName evidence="11">Sulfatase</fullName>
    </submittedName>
</protein>
<dbReference type="InterPro" id="IPR050448">
    <property type="entry name" value="OpgB/LTA_synthase_biosynth"/>
</dbReference>
<dbReference type="eggNOG" id="COG1368">
    <property type="taxonomic scope" value="Bacteria"/>
</dbReference>
<feature type="domain" description="Sulfatase N-terminal" evidence="10">
    <location>
        <begin position="268"/>
        <end position="541"/>
    </location>
</feature>
<dbReference type="OrthoDB" id="9777768at2"/>
<dbReference type="STRING" id="714943.Mucpa_6090"/>
<accession>H1YDD9</accession>
<keyword evidence="4 9" id="KW-1133">Transmembrane helix</keyword>
<feature type="active site" evidence="6">
    <location>
        <position position="316"/>
    </location>
</feature>
<evidence type="ECO:0000256" key="6">
    <source>
        <dbReference type="PIRSR" id="PIRSR005091-1"/>
    </source>
</evidence>
<feature type="binding site" evidence="8">
    <location>
        <position position="485"/>
    </location>
    <ligand>
        <name>Mn(2+)</name>
        <dbReference type="ChEBI" id="CHEBI:29035"/>
    </ligand>
</feature>
<evidence type="ECO:0000256" key="8">
    <source>
        <dbReference type="PIRSR" id="PIRSR005091-3"/>
    </source>
</evidence>
<sequence length="623" mass="70945">MLKNLFSLVRFYLFWLIFFFIARITFEIYFSEKLKIASWTEIIQSFLYAIRLDLSTAAYIAIIPLLVSIAVWFMPHPRISTIWLRVYIWICLVLVCFLTILDLNIFTEWGTKVNYRVFDSIIHQFSEAIASSGSSPIFLCISIGLLMLALGIIIAEKVIQYKYEAPERKNSFKIIFSALLLAINFLVIRGGLQATPINQSMAYFSSKQILNQSALNTEWNLFDNIFENLKASHNPYLYFDSQFADSLSRSSYQEKADTTLHILNTKRPNIVIIQLESFTADVIESLGGEKGVCPHFEDFIKKGVLFDSTYAAGDRTDKGIVAILSAFPSQATRTIITDNTKQEKLPALSAALKNAGYHTSYFYGGEVEYMNFKSYMLSHGIDHITGEGNFDRSQVDSKWGVNDGTLLDAHIRYLNTETKPFFSLVETLTNHEPFDMPGKRHFPGDSVTNQFRSTAFYTDSCLNAYFEHAKLQPWYKNTLFVLVADHGHRLPRNTSESYMPAKYHIPLLFVGGAIKDQYHGLKIHKLGGQTDIAATVLGQLNLPYNQFKWSKDLLNPGSKSFAFFDWDNGFGFMTPEQAVSFDNIGKEIIYTKNPKADKALNDKTVTYGKAYLQQVFTEYVGKH</sequence>
<keyword evidence="3 9" id="KW-0812">Transmembrane</keyword>
<evidence type="ECO:0000256" key="5">
    <source>
        <dbReference type="ARBA" id="ARBA00023136"/>
    </source>
</evidence>
<reference evidence="11" key="1">
    <citation type="submission" date="2011-09" db="EMBL/GenBank/DDBJ databases">
        <title>The permanent draft genome of Mucilaginibacter paludis DSM 18603.</title>
        <authorList>
            <consortium name="US DOE Joint Genome Institute (JGI-PGF)"/>
            <person name="Lucas S."/>
            <person name="Han J."/>
            <person name="Lapidus A."/>
            <person name="Bruce D."/>
            <person name="Goodwin L."/>
            <person name="Pitluck S."/>
            <person name="Peters L."/>
            <person name="Kyrpides N."/>
            <person name="Mavromatis K."/>
            <person name="Ivanova N."/>
            <person name="Mikhailova N."/>
            <person name="Held B."/>
            <person name="Detter J.C."/>
            <person name="Tapia R."/>
            <person name="Han C."/>
            <person name="Land M."/>
            <person name="Hauser L."/>
            <person name="Markowitz V."/>
            <person name="Cheng J.-F."/>
            <person name="Hugenholtz P."/>
            <person name="Woyke T."/>
            <person name="Wu D."/>
            <person name="Tindall B."/>
            <person name="Brambilla E."/>
            <person name="Klenk H.-P."/>
            <person name="Eisen J.A."/>
        </authorList>
    </citation>
    <scope>NUCLEOTIDE SEQUENCE [LARGE SCALE GENOMIC DNA]</scope>
    <source>
        <strain evidence="11">DSM 18603</strain>
    </source>
</reference>
<organism evidence="11 12">
    <name type="scientific">Mucilaginibacter paludis DSM 18603</name>
    <dbReference type="NCBI Taxonomy" id="714943"/>
    <lineage>
        <taxon>Bacteria</taxon>
        <taxon>Pseudomonadati</taxon>
        <taxon>Bacteroidota</taxon>
        <taxon>Sphingobacteriia</taxon>
        <taxon>Sphingobacteriales</taxon>
        <taxon>Sphingobacteriaceae</taxon>
        <taxon>Mucilaginibacter</taxon>
    </lineage>
</organism>
<evidence type="ECO:0000256" key="3">
    <source>
        <dbReference type="ARBA" id="ARBA00022692"/>
    </source>
</evidence>
<dbReference type="AlphaFoldDB" id="H1YDD9"/>
<proteinExistence type="predicted"/>
<name>H1YDD9_9SPHI</name>
<dbReference type="Gene3D" id="3.30.1120.80">
    <property type="match status" value="1"/>
</dbReference>
<dbReference type="CDD" id="cd16015">
    <property type="entry name" value="LTA_synthase"/>
    <property type="match status" value="1"/>
</dbReference>